<dbReference type="AlphaFoldDB" id="A0AAW2YNT4"/>
<sequence>MYFKSIRDHEDHHHLINHDSSNFDRDHFQIDEQQQSSDDDDNDEFDPPIVNHIDDDLFQPNTSLGDLPEIKPGKKKNNLTSAALQMNKSYILEFIQNYLDGESFNHVRRLESNPNQNTIDQLLCDVIDNYISDYHEIIKNKELNQRLHGHVFMKKNVKKSNLDLKQFVTDRVMNCFECSLTPDFLDFALMEMNNSEQIEPNALLNPNEEGTSWNSMQYEQDRIMLNTADDIFDDLLLDVVEELNRIEKMRSR</sequence>
<dbReference type="EMBL" id="JAOPGA020000428">
    <property type="protein sequence ID" value="KAL0478558.1"/>
    <property type="molecule type" value="Genomic_DNA"/>
</dbReference>
<comment type="caution">
    <text evidence="1">The sequence shown here is derived from an EMBL/GenBank/DDBJ whole genome shotgun (WGS) entry which is preliminary data.</text>
</comment>
<protein>
    <submittedName>
        <fullName evidence="1">Uncharacterized protein</fullName>
    </submittedName>
</protein>
<dbReference type="Proteomes" id="UP001431209">
    <property type="component" value="Unassembled WGS sequence"/>
</dbReference>
<organism evidence="1 2">
    <name type="scientific">Acrasis kona</name>
    <dbReference type="NCBI Taxonomy" id="1008807"/>
    <lineage>
        <taxon>Eukaryota</taxon>
        <taxon>Discoba</taxon>
        <taxon>Heterolobosea</taxon>
        <taxon>Tetramitia</taxon>
        <taxon>Eutetramitia</taxon>
        <taxon>Acrasidae</taxon>
        <taxon>Acrasis</taxon>
    </lineage>
</organism>
<evidence type="ECO:0000313" key="2">
    <source>
        <dbReference type="Proteomes" id="UP001431209"/>
    </source>
</evidence>
<reference evidence="1 2" key="1">
    <citation type="submission" date="2024-03" db="EMBL/GenBank/DDBJ databases">
        <title>The Acrasis kona genome and developmental transcriptomes reveal deep origins of eukaryotic multicellular pathways.</title>
        <authorList>
            <person name="Sheikh S."/>
            <person name="Fu C.-J."/>
            <person name="Brown M.W."/>
            <person name="Baldauf S.L."/>
        </authorList>
    </citation>
    <scope>NUCLEOTIDE SEQUENCE [LARGE SCALE GENOMIC DNA]</scope>
    <source>
        <strain evidence="1 2">ATCC MYA-3509</strain>
    </source>
</reference>
<evidence type="ECO:0000313" key="1">
    <source>
        <dbReference type="EMBL" id="KAL0478558.1"/>
    </source>
</evidence>
<keyword evidence="2" id="KW-1185">Reference proteome</keyword>
<proteinExistence type="predicted"/>
<gene>
    <name evidence="1" type="ORF">AKO1_004464</name>
</gene>
<name>A0AAW2YNT4_9EUKA</name>
<accession>A0AAW2YNT4</accession>